<protein>
    <submittedName>
        <fullName evidence="8">Chromate efflux transporter</fullName>
    </submittedName>
</protein>
<comment type="caution">
    <text evidence="8">The sequence shown here is derived from an EMBL/GenBank/DDBJ whole genome shotgun (WGS) entry which is preliminary data.</text>
</comment>
<organism evidence="8 9">
    <name type="scientific">Falsigemmobacter intermedius</name>
    <dbReference type="NCBI Taxonomy" id="1553448"/>
    <lineage>
        <taxon>Bacteria</taxon>
        <taxon>Pseudomonadati</taxon>
        <taxon>Pseudomonadota</taxon>
        <taxon>Alphaproteobacteria</taxon>
        <taxon>Rhodobacterales</taxon>
        <taxon>Paracoccaceae</taxon>
        <taxon>Falsigemmobacter</taxon>
    </lineage>
</organism>
<comment type="similarity">
    <text evidence="2">Belongs to the chromate ion transporter (CHR) (TC 2.A.51) family.</text>
</comment>
<dbReference type="EMBL" id="SBLC01000013">
    <property type="protein sequence ID" value="RWY41018.1"/>
    <property type="molecule type" value="Genomic_DNA"/>
</dbReference>
<evidence type="ECO:0000256" key="2">
    <source>
        <dbReference type="ARBA" id="ARBA00005262"/>
    </source>
</evidence>
<dbReference type="PIRSF" id="PIRSF004810">
    <property type="entry name" value="ChrA"/>
    <property type="match status" value="1"/>
</dbReference>
<accession>A0A444MBB6</accession>
<keyword evidence="6 7" id="KW-0472">Membrane</keyword>
<name>A0A444MBB6_9RHOB</name>
<feature type="transmembrane region" description="Helical" evidence="7">
    <location>
        <begin position="149"/>
        <end position="180"/>
    </location>
</feature>
<dbReference type="PANTHER" id="PTHR33567:SF3">
    <property type="entry name" value="CHROMATE ION TRANSPORTER (EUROFUNG)"/>
    <property type="match status" value="1"/>
</dbReference>
<dbReference type="GO" id="GO:0005886">
    <property type="term" value="C:plasma membrane"/>
    <property type="evidence" value="ECO:0007669"/>
    <property type="project" value="UniProtKB-SubCell"/>
</dbReference>
<dbReference type="GO" id="GO:0015109">
    <property type="term" value="F:chromate transmembrane transporter activity"/>
    <property type="evidence" value="ECO:0007669"/>
    <property type="project" value="InterPro"/>
</dbReference>
<comment type="subcellular location">
    <subcellularLocation>
        <location evidence="1">Cell membrane</location>
        <topology evidence="1">Multi-pass membrane protein</topology>
    </subcellularLocation>
</comment>
<feature type="transmembrane region" description="Helical" evidence="7">
    <location>
        <begin position="14"/>
        <end position="36"/>
    </location>
</feature>
<evidence type="ECO:0000256" key="4">
    <source>
        <dbReference type="ARBA" id="ARBA00022692"/>
    </source>
</evidence>
<dbReference type="NCBIfam" id="TIGR00937">
    <property type="entry name" value="2A51"/>
    <property type="match status" value="1"/>
</dbReference>
<evidence type="ECO:0000256" key="7">
    <source>
        <dbReference type="SAM" id="Phobius"/>
    </source>
</evidence>
<dbReference type="Proteomes" id="UP000287168">
    <property type="component" value="Unassembled WGS sequence"/>
</dbReference>
<dbReference type="AlphaFoldDB" id="A0A444MBB6"/>
<gene>
    <name evidence="8" type="primary">chrA</name>
    <name evidence="8" type="ORF">EP867_10725</name>
</gene>
<evidence type="ECO:0000256" key="1">
    <source>
        <dbReference type="ARBA" id="ARBA00004651"/>
    </source>
</evidence>
<keyword evidence="9" id="KW-1185">Reference proteome</keyword>
<evidence type="ECO:0000313" key="9">
    <source>
        <dbReference type="Proteomes" id="UP000287168"/>
    </source>
</evidence>
<sequence>MSRPSSPRGHWAEVFLVFLRLGVTSFGGPVAHLGYFREEFVTRRNWLSDAAYADLVALCQFLPGPASSQTGFAIGLMRAGWGGALAAFLAFTLPSALALVLCALLAVNLEGGVAAGILHGLKLTAVAVVAQALWGMYRSLCPDRIRSAIAIAAIVALAVLPLSFGMFGAILVGGLLGAVFTTAPAEGERAAALRLPLSRGVALSCLLAVPVLLLALPALAGQHPLLALFDSFFRAGALVFGGGHVVLPLLETEMVASGQVSEPLFLTGYALAQAVPGPLFTFAAWLGAVSAAGLPGAGVALIAIFLPGFLLLLGVLPFWMGIQNHPGLRRAMQGINAAVVGILAATFYTPVLSGTLATLTDLAIALALLSALMQWRLPAWAIVVLGALSGAVLSMAA</sequence>
<proteinExistence type="inferred from homology"/>
<keyword evidence="5 7" id="KW-1133">Transmembrane helix</keyword>
<keyword evidence="3" id="KW-1003">Cell membrane</keyword>
<feature type="transmembrane region" description="Helical" evidence="7">
    <location>
        <begin position="270"/>
        <end position="292"/>
    </location>
</feature>
<keyword evidence="4 7" id="KW-0812">Transmembrane</keyword>
<feature type="transmembrane region" description="Helical" evidence="7">
    <location>
        <begin position="379"/>
        <end position="396"/>
    </location>
</feature>
<feature type="transmembrane region" description="Helical" evidence="7">
    <location>
        <begin position="232"/>
        <end position="250"/>
    </location>
</feature>
<evidence type="ECO:0000313" key="8">
    <source>
        <dbReference type="EMBL" id="RWY41018.1"/>
    </source>
</evidence>
<dbReference type="InterPro" id="IPR003370">
    <property type="entry name" value="Chromate_transpt"/>
</dbReference>
<dbReference type="InterPro" id="IPR014047">
    <property type="entry name" value="Chr_Tranpt_l_chain"/>
</dbReference>
<feature type="transmembrane region" description="Helical" evidence="7">
    <location>
        <begin position="331"/>
        <end position="349"/>
    </location>
</feature>
<dbReference type="OrthoDB" id="8969999at2"/>
<dbReference type="PANTHER" id="PTHR33567">
    <property type="entry name" value="CHROMATE ION TRANSPORTER (EUROFUNG)"/>
    <property type="match status" value="1"/>
</dbReference>
<feature type="transmembrane region" description="Helical" evidence="7">
    <location>
        <begin position="84"/>
        <end position="107"/>
    </location>
</feature>
<feature type="transmembrane region" description="Helical" evidence="7">
    <location>
        <begin position="200"/>
        <end position="220"/>
    </location>
</feature>
<dbReference type="Pfam" id="PF02417">
    <property type="entry name" value="Chromate_transp"/>
    <property type="match status" value="2"/>
</dbReference>
<evidence type="ECO:0000256" key="3">
    <source>
        <dbReference type="ARBA" id="ARBA00022475"/>
    </source>
</evidence>
<evidence type="ECO:0000256" key="6">
    <source>
        <dbReference type="ARBA" id="ARBA00023136"/>
    </source>
</evidence>
<feature type="transmembrane region" description="Helical" evidence="7">
    <location>
        <begin position="113"/>
        <end position="137"/>
    </location>
</feature>
<reference evidence="8 9" key="1">
    <citation type="journal article" date="2015" name="Int. J. Syst. Evol. Microbiol.">
        <title>Gemmobacter intermedius sp. nov., isolated from a white stork (Ciconia ciconia).</title>
        <authorList>
            <person name="Kampfer P."/>
            <person name="Jerzak L."/>
            <person name="Wilharm G."/>
            <person name="Golke J."/>
            <person name="Busse H.J."/>
            <person name="Glaeser S.P."/>
        </authorList>
    </citation>
    <scope>NUCLEOTIDE SEQUENCE [LARGE SCALE GENOMIC DNA]</scope>
    <source>
        <strain evidence="8 9">119/4</strain>
    </source>
</reference>
<evidence type="ECO:0000256" key="5">
    <source>
        <dbReference type="ARBA" id="ARBA00022989"/>
    </source>
</evidence>
<feature type="transmembrane region" description="Helical" evidence="7">
    <location>
        <begin position="299"/>
        <end position="319"/>
    </location>
</feature>